<dbReference type="SUPFAM" id="SSF51658">
    <property type="entry name" value="Xylose isomerase-like"/>
    <property type="match status" value="1"/>
</dbReference>
<dbReference type="Proteomes" id="UP000249260">
    <property type="component" value="Unassembled WGS sequence"/>
</dbReference>
<sequence>MRYSVGNSIFGMSDYPARGGEWSIVRKIEELHNRGYDHLEGDFGGLDRSLVRRLAADAGLELGYIRFGVRSDADMEGLLREAGEAGGSYVVAIVGHAFDSVDKTVDTVGRYREMARKAGLPFLLETHRDSATQDLLRLNEVLRQLPDLDLMVDLSHMLVAGEITDDLYEPYAERLQPILERACGYHGRISNGNQIQIGLLGGNDPAAERFGSLWAKGLAAWKKRTEAEEKFFRFTVELGPPPYALTIRRSDGTEAELHDRLEQGELLRRLFSDVWERVIGQDDRNVGAGEKQT</sequence>
<evidence type="ECO:0000313" key="1">
    <source>
        <dbReference type="EMBL" id="RAP77153.1"/>
    </source>
</evidence>
<comment type="caution">
    <text evidence="1">The sequence shown here is derived from an EMBL/GenBank/DDBJ whole genome shotgun (WGS) entry which is preliminary data.</text>
</comment>
<dbReference type="EMBL" id="QLUW01000001">
    <property type="protein sequence ID" value="RAP77153.1"/>
    <property type="molecule type" value="Genomic_DNA"/>
</dbReference>
<evidence type="ECO:0008006" key="3">
    <source>
        <dbReference type="Google" id="ProtNLM"/>
    </source>
</evidence>
<name>A0A328U5Q5_9BACL</name>
<gene>
    <name evidence="1" type="ORF">DL346_01220</name>
</gene>
<accession>A0A328U5Q5</accession>
<reference evidence="1 2" key="1">
    <citation type="submission" date="2018-06" db="EMBL/GenBank/DDBJ databases">
        <title>Paenibacillus montanisoli sp. nov., isolated from mountain area soil.</title>
        <authorList>
            <person name="Wu M."/>
        </authorList>
    </citation>
    <scope>NUCLEOTIDE SEQUENCE [LARGE SCALE GENOMIC DNA]</scope>
    <source>
        <strain evidence="1 2">RA17</strain>
    </source>
</reference>
<dbReference type="RefSeq" id="WP_112880235.1">
    <property type="nucleotide sequence ID" value="NZ_QLUW01000001.1"/>
</dbReference>
<keyword evidence="2" id="KW-1185">Reference proteome</keyword>
<evidence type="ECO:0000313" key="2">
    <source>
        <dbReference type="Proteomes" id="UP000249260"/>
    </source>
</evidence>
<protein>
    <recommendedName>
        <fullName evidence="3">Sugar phosphate isomerase/epimerase</fullName>
    </recommendedName>
</protein>
<organism evidence="1 2">
    <name type="scientific">Paenibacillus montanisoli</name>
    <dbReference type="NCBI Taxonomy" id="2081970"/>
    <lineage>
        <taxon>Bacteria</taxon>
        <taxon>Bacillati</taxon>
        <taxon>Bacillota</taxon>
        <taxon>Bacilli</taxon>
        <taxon>Bacillales</taxon>
        <taxon>Paenibacillaceae</taxon>
        <taxon>Paenibacillus</taxon>
    </lineage>
</organism>
<dbReference type="OrthoDB" id="2555274at2"/>
<dbReference type="AlphaFoldDB" id="A0A328U5Q5"/>
<proteinExistence type="predicted"/>
<dbReference type="Gene3D" id="3.20.20.150">
    <property type="entry name" value="Divalent-metal-dependent TIM barrel enzymes"/>
    <property type="match status" value="1"/>
</dbReference>
<dbReference type="InterPro" id="IPR036237">
    <property type="entry name" value="Xyl_isomerase-like_sf"/>
</dbReference>